<dbReference type="Pfam" id="PF03739">
    <property type="entry name" value="LptF_LptG"/>
    <property type="match status" value="1"/>
</dbReference>
<evidence type="ECO:0000256" key="5">
    <source>
        <dbReference type="ARBA" id="ARBA00023136"/>
    </source>
</evidence>
<evidence type="ECO:0000313" key="7">
    <source>
        <dbReference type="EMBL" id="CAA6800984.1"/>
    </source>
</evidence>
<dbReference type="PANTHER" id="PTHR33529:SF6">
    <property type="entry name" value="YJGP_YJGQ FAMILY PERMEASE"/>
    <property type="match status" value="1"/>
</dbReference>
<gene>
    <name evidence="7" type="ORF">HELGO_WM11015</name>
</gene>
<dbReference type="PANTHER" id="PTHR33529">
    <property type="entry name" value="SLR0882 PROTEIN-RELATED"/>
    <property type="match status" value="1"/>
</dbReference>
<feature type="transmembrane region" description="Helical" evidence="6">
    <location>
        <begin position="66"/>
        <end position="88"/>
    </location>
</feature>
<evidence type="ECO:0000256" key="1">
    <source>
        <dbReference type="ARBA" id="ARBA00004651"/>
    </source>
</evidence>
<feature type="transmembrane region" description="Helical" evidence="6">
    <location>
        <begin position="116"/>
        <end position="137"/>
    </location>
</feature>
<protein>
    <submittedName>
        <fullName evidence="7">Permease YjgP/YjgQ</fullName>
    </submittedName>
</protein>
<evidence type="ECO:0000256" key="6">
    <source>
        <dbReference type="SAM" id="Phobius"/>
    </source>
</evidence>
<keyword evidence="3 6" id="KW-0812">Transmembrane</keyword>
<dbReference type="GO" id="GO:0015920">
    <property type="term" value="P:lipopolysaccharide transport"/>
    <property type="evidence" value="ECO:0007669"/>
    <property type="project" value="TreeGrafter"/>
</dbReference>
<accession>A0A6S6S7E8</accession>
<evidence type="ECO:0000256" key="3">
    <source>
        <dbReference type="ARBA" id="ARBA00022692"/>
    </source>
</evidence>
<proteinExistence type="predicted"/>
<reference evidence="7" key="1">
    <citation type="submission" date="2020-01" db="EMBL/GenBank/DDBJ databases">
        <authorList>
            <person name="Meier V. D."/>
            <person name="Meier V D."/>
        </authorList>
    </citation>
    <scope>NUCLEOTIDE SEQUENCE</scope>
    <source>
        <strain evidence="7">HLG_WM_MAG_12</strain>
    </source>
</reference>
<dbReference type="EMBL" id="CACVAW010000004">
    <property type="protein sequence ID" value="CAA6800984.1"/>
    <property type="molecule type" value="Genomic_DNA"/>
</dbReference>
<keyword evidence="5 6" id="KW-0472">Membrane</keyword>
<evidence type="ECO:0000256" key="4">
    <source>
        <dbReference type="ARBA" id="ARBA00022989"/>
    </source>
</evidence>
<comment type="subcellular location">
    <subcellularLocation>
        <location evidence="1">Cell membrane</location>
        <topology evidence="1">Multi-pass membrane protein</topology>
    </subcellularLocation>
</comment>
<name>A0A6S6S7E8_9BACT</name>
<dbReference type="AlphaFoldDB" id="A0A6S6S7E8"/>
<dbReference type="GO" id="GO:0043190">
    <property type="term" value="C:ATP-binding cassette (ABC) transporter complex"/>
    <property type="evidence" value="ECO:0007669"/>
    <property type="project" value="TreeGrafter"/>
</dbReference>
<keyword evidence="4 6" id="KW-1133">Transmembrane helix</keyword>
<evidence type="ECO:0000256" key="2">
    <source>
        <dbReference type="ARBA" id="ARBA00022475"/>
    </source>
</evidence>
<feature type="transmembrane region" description="Helical" evidence="6">
    <location>
        <begin position="316"/>
        <end position="336"/>
    </location>
</feature>
<keyword evidence="2" id="KW-1003">Cell membrane</keyword>
<organism evidence="7">
    <name type="scientific">uncultured Campylobacterales bacterium</name>
    <dbReference type="NCBI Taxonomy" id="352960"/>
    <lineage>
        <taxon>Bacteria</taxon>
        <taxon>Pseudomonadati</taxon>
        <taxon>Campylobacterota</taxon>
        <taxon>Epsilonproteobacteria</taxon>
        <taxon>Campylobacterales</taxon>
        <taxon>environmental samples</taxon>
    </lineage>
</organism>
<feature type="transmembrane region" description="Helical" evidence="6">
    <location>
        <begin position="348"/>
        <end position="365"/>
    </location>
</feature>
<sequence length="374" mass="43221">MISILSLQNIREKTFVMKLFNRYILLRYIKFLVIVFFALELFYVGLDLLSNYKDLPNSANLQILYIFYKFIEASGLTLPISLIFAMVFTKLSLIRSSELVAMFALGISRNKAIKPIFLFSILMIFAHLSIGFTNLVYSGQYAKNILKYSKATTNTKDIFIKHFDSYIYIQKLSIYDKKAYNVIIYELQDSDLSKIVKANSAVFKDSYWLLEDVEVMYKKSKMSINKKAIIIKNLPTFKTLHNFDPKIIDNIFSNSDTTSIVEAVKIIKIFSEQNFDNSRLKTILYSSVIFPFFACFLLLIFFYYIPISGRFFNTSLLSFLLISVSLVVWAILFILIEMASNSVVNPEIAIVLPILFLGLYAFKLYSINKRSAKL</sequence>
<feature type="transmembrane region" description="Helical" evidence="6">
    <location>
        <begin position="283"/>
        <end position="304"/>
    </location>
</feature>
<feature type="transmembrane region" description="Helical" evidence="6">
    <location>
        <begin position="25"/>
        <end position="46"/>
    </location>
</feature>
<dbReference type="InterPro" id="IPR005495">
    <property type="entry name" value="LptG/LptF_permease"/>
</dbReference>